<name>A0A482XFR1_LAOST</name>
<feature type="transmembrane region" description="Helical" evidence="7">
    <location>
        <begin position="378"/>
        <end position="398"/>
    </location>
</feature>
<keyword evidence="10" id="KW-1185">Reference proteome</keyword>
<dbReference type="FunCoup" id="A0A482XFR1">
    <property type="interactions" value="75"/>
</dbReference>
<feature type="domain" description="Major facilitator superfamily (MFS) profile" evidence="8">
    <location>
        <begin position="41"/>
        <end position="469"/>
    </location>
</feature>
<dbReference type="PANTHER" id="PTHR11662:SF415">
    <property type="entry name" value="AT30085P-RELATED"/>
    <property type="match status" value="1"/>
</dbReference>
<feature type="transmembrane region" description="Helical" evidence="7">
    <location>
        <begin position="353"/>
        <end position="372"/>
    </location>
</feature>
<gene>
    <name evidence="9" type="ORF">LSTR_LSTR002317</name>
</gene>
<keyword evidence="4" id="KW-0769">Symport</keyword>
<feature type="transmembrane region" description="Helical" evidence="7">
    <location>
        <begin position="410"/>
        <end position="432"/>
    </location>
</feature>
<dbReference type="PANTHER" id="PTHR11662">
    <property type="entry name" value="SOLUTE CARRIER FAMILY 17"/>
    <property type="match status" value="1"/>
</dbReference>
<dbReference type="GO" id="GO:0006820">
    <property type="term" value="P:monoatomic anion transport"/>
    <property type="evidence" value="ECO:0007669"/>
    <property type="project" value="TreeGrafter"/>
</dbReference>
<dbReference type="InterPro" id="IPR050382">
    <property type="entry name" value="MFS_Na/Anion_cotransporter"/>
</dbReference>
<dbReference type="EMBL" id="QKKF02010496">
    <property type="protein sequence ID" value="RZF44544.1"/>
    <property type="molecule type" value="Genomic_DNA"/>
</dbReference>
<keyword evidence="6 7" id="KW-0472">Membrane</keyword>
<feature type="transmembrane region" description="Helical" evidence="7">
    <location>
        <begin position="121"/>
        <end position="141"/>
    </location>
</feature>
<dbReference type="CDD" id="cd17318">
    <property type="entry name" value="MFS_SLC17"/>
    <property type="match status" value="1"/>
</dbReference>
<dbReference type="AlphaFoldDB" id="A0A482XFR1"/>
<dbReference type="InterPro" id="IPR011701">
    <property type="entry name" value="MFS"/>
</dbReference>
<evidence type="ECO:0000256" key="3">
    <source>
        <dbReference type="ARBA" id="ARBA00022692"/>
    </source>
</evidence>
<evidence type="ECO:0000259" key="8">
    <source>
        <dbReference type="PROSITE" id="PS50850"/>
    </source>
</evidence>
<dbReference type="Gene3D" id="1.20.1250.20">
    <property type="entry name" value="MFS general substrate transporter like domains"/>
    <property type="match status" value="2"/>
</dbReference>
<evidence type="ECO:0000256" key="4">
    <source>
        <dbReference type="ARBA" id="ARBA00022847"/>
    </source>
</evidence>
<comment type="subcellular location">
    <subcellularLocation>
        <location evidence="1">Membrane</location>
        <topology evidence="1">Multi-pass membrane protein</topology>
    </subcellularLocation>
</comment>
<protein>
    <recommendedName>
        <fullName evidence="8">Major facilitator superfamily (MFS) profile domain-containing protein</fullName>
    </recommendedName>
</protein>
<dbReference type="GO" id="GO:0016020">
    <property type="term" value="C:membrane"/>
    <property type="evidence" value="ECO:0007669"/>
    <property type="project" value="UniProtKB-SubCell"/>
</dbReference>
<dbReference type="InParanoid" id="A0A482XFR1"/>
<evidence type="ECO:0000256" key="6">
    <source>
        <dbReference type="ARBA" id="ARBA00023136"/>
    </source>
</evidence>
<evidence type="ECO:0000256" key="1">
    <source>
        <dbReference type="ARBA" id="ARBA00004141"/>
    </source>
</evidence>
<dbReference type="SUPFAM" id="SSF103473">
    <property type="entry name" value="MFS general substrate transporter"/>
    <property type="match status" value="1"/>
</dbReference>
<dbReference type="STRING" id="195883.A0A482XFR1"/>
<dbReference type="Pfam" id="PF07690">
    <property type="entry name" value="MFS_1"/>
    <property type="match status" value="1"/>
</dbReference>
<dbReference type="InterPro" id="IPR036259">
    <property type="entry name" value="MFS_trans_sf"/>
</dbReference>
<comment type="caution">
    <text evidence="9">The sequence shown here is derived from an EMBL/GenBank/DDBJ whole genome shotgun (WGS) entry which is preliminary data.</text>
</comment>
<keyword evidence="2" id="KW-0813">Transport</keyword>
<evidence type="ECO:0000256" key="7">
    <source>
        <dbReference type="SAM" id="Phobius"/>
    </source>
</evidence>
<feature type="transmembrane region" description="Helical" evidence="7">
    <location>
        <begin position="94"/>
        <end position="114"/>
    </location>
</feature>
<keyword evidence="3 7" id="KW-0812">Transmembrane</keyword>
<evidence type="ECO:0000256" key="2">
    <source>
        <dbReference type="ARBA" id="ARBA00022448"/>
    </source>
</evidence>
<dbReference type="PROSITE" id="PS50850">
    <property type="entry name" value="MFS"/>
    <property type="match status" value="1"/>
</dbReference>
<dbReference type="FunFam" id="1.20.1250.20:FF:000423">
    <property type="entry name" value="Putative inorganic phosphate cotransporter-like Protein"/>
    <property type="match status" value="1"/>
</dbReference>
<evidence type="ECO:0000256" key="5">
    <source>
        <dbReference type="ARBA" id="ARBA00022989"/>
    </source>
</evidence>
<evidence type="ECO:0000313" key="9">
    <source>
        <dbReference type="EMBL" id="RZF44544.1"/>
    </source>
</evidence>
<reference evidence="9 10" key="1">
    <citation type="journal article" date="2017" name="Gigascience">
        <title>Genome sequence of the small brown planthopper, Laodelphax striatellus.</title>
        <authorList>
            <person name="Zhu J."/>
            <person name="Jiang F."/>
            <person name="Wang X."/>
            <person name="Yang P."/>
            <person name="Bao Y."/>
            <person name="Zhao W."/>
            <person name="Wang W."/>
            <person name="Lu H."/>
            <person name="Wang Q."/>
            <person name="Cui N."/>
            <person name="Li J."/>
            <person name="Chen X."/>
            <person name="Luo L."/>
            <person name="Yu J."/>
            <person name="Kang L."/>
            <person name="Cui F."/>
        </authorList>
    </citation>
    <scope>NUCLEOTIDE SEQUENCE [LARGE SCALE GENOMIC DNA]</scope>
    <source>
        <tissue evidence="9">Whole body</tissue>
    </source>
</reference>
<dbReference type="FunFam" id="1.20.1250.20:FF:000003">
    <property type="entry name" value="Solute carrier family 17 member 3"/>
    <property type="match status" value="1"/>
</dbReference>
<feature type="transmembrane region" description="Helical" evidence="7">
    <location>
        <begin position="182"/>
        <end position="208"/>
    </location>
</feature>
<sequence length="505" mass="55482">MAATNSQETLPRTQDNCCMKQRYVLGIMGFLALANGYIQRFCLSLAITEMVNVHHKGKIDPNSCPYDNAEMSANFTKKYLSSAEFDWEEQTQGLILSAFFWGYVLTQLPGGLLAERVGGKQVLGLGLLISTICTLITPLAAHQGAPYLIVTRFVLGLGQGPLYPSLNVMLAQWAPVQERGRLGALVFAGAQIGNVISMAVGGLLIRYMGGRTSVFYVFGTSGLIWFFLWQFFCYSDPSSHPFISQAEKEFLLSKSVGQLKKRAELPPTPWRRILTSVPLWGLIIAQIGHDWGLFTIITDLPKYMKSVMHFSIAQNGFLSAAPYMVMWITAITSGWIVDWLINAKQYSRTCVRKTFITIASVGPAFGILAATYAGCDKVLVATFFTVGMGLMGAFVPSLKVNALDLSPNYAGTTLALVGGIGAISGIITPYLVGVLTPNSTLLEWRVVFWIAVLVLVSTNVVYLFTGSGEVQPWNNPLEIDESIYKKRTCSDSQTKDDISKMKTRM</sequence>
<feature type="transmembrane region" description="Helical" evidence="7">
    <location>
        <begin position="444"/>
        <end position="464"/>
    </location>
</feature>
<dbReference type="SMR" id="A0A482XFR1"/>
<feature type="transmembrane region" description="Helical" evidence="7">
    <location>
        <begin position="23"/>
        <end position="47"/>
    </location>
</feature>
<keyword evidence="5 7" id="KW-1133">Transmembrane helix</keyword>
<dbReference type="Proteomes" id="UP000291343">
    <property type="component" value="Unassembled WGS sequence"/>
</dbReference>
<evidence type="ECO:0000313" key="10">
    <source>
        <dbReference type="Proteomes" id="UP000291343"/>
    </source>
</evidence>
<dbReference type="GO" id="GO:0015293">
    <property type="term" value="F:symporter activity"/>
    <property type="evidence" value="ECO:0007669"/>
    <property type="project" value="UniProtKB-KW"/>
</dbReference>
<feature type="transmembrane region" description="Helical" evidence="7">
    <location>
        <begin position="317"/>
        <end position="341"/>
    </location>
</feature>
<dbReference type="OrthoDB" id="2985014at2759"/>
<proteinExistence type="predicted"/>
<accession>A0A482XFR1</accession>
<dbReference type="InterPro" id="IPR020846">
    <property type="entry name" value="MFS_dom"/>
</dbReference>
<organism evidence="9 10">
    <name type="scientific">Laodelphax striatellus</name>
    <name type="common">Small brown planthopper</name>
    <name type="synonym">Delphax striatella</name>
    <dbReference type="NCBI Taxonomy" id="195883"/>
    <lineage>
        <taxon>Eukaryota</taxon>
        <taxon>Metazoa</taxon>
        <taxon>Ecdysozoa</taxon>
        <taxon>Arthropoda</taxon>
        <taxon>Hexapoda</taxon>
        <taxon>Insecta</taxon>
        <taxon>Pterygota</taxon>
        <taxon>Neoptera</taxon>
        <taxon>Paraneoptera</taxon>
        <taxon>Hemiptera</taxon>
        <taxon>Auchenorrhyncha</taxon>
        <taxon>Fulgoroidea</taxon>
        <taxon>Delphacidae</taxon>
        <taxon>Criomorphinae</taxon>
        <taxon>Laodelphax</taxon>
    </lineage>
</organism>
<feature type="transmembrane region" description="Helical" evidence="7">
    <location>
        <begin position="214"/>
        <end position="234"/>
    </location>
</feature>